<organism evidence="2 3">
    <name type="scientific">Lentzea atacamensis</name>
    <dbReference type="NCBI Taxonomy" id="531938"/>
    <lineage>
        <taxon>Bacteria</taxon>
        <taxon>Bacillati</taxon>
        <taxon>Actinomycetota</taxon>
        <taxon>Actinomycetes</taxon>
        <taxon>Pseudonocardiales</taxon>
        <taxon>Pseudonocardiaceae</taxon>
        <taxon>Lentzea</taxon>
    </lineage>
</organism>
<evidence type="ECO:0000313" key="3">
    <source>
        <dbReference type="Proteomes" id="UP000246005"/>
    </source>
</evidence>
<sequence>MASPVPQPTSREPLQPMPRKVIALVATGIALVTIVLVVVLWWWGTAGLSGKELVTARLDALRTGLSIGIGGGGVFALYLAWRRQHATEVGLVQKELDQADVARAYELQREVAEHNRLHAERVAAATEKDAADRRVTELYTKASEQLGSDKAPVRFAGIYALERLAQDNPEHRQTIVNLLCAYLRMPYPPPGDENDADHRERVQELEVRRTAQHVLSSHLRPAAGVTFWGEAQEVNLNGATLVDVDFSGCHFGEADFGEAVFVGTANFVGAAFTRLASFNRVVFEGFAQFVDVKFDAGFFVNATFHGTNFMNAAFRLAQFDGARFRAAVRAEVAEAHHPRHGGSDRPGDYFNTAHFRELGNFRRASFDAGVDFSDVTGSGLEFGGACFGGVTKFNRTTILAECLVDDGAGQFIHAQVSTGDVATRSTWPENWVVGEDGVITERPVETSASD</sequence>
<reference evidence="2 3" key="1">
    <citation type="submission" date="2018-05" db="EMBL/GenBank/DDBJ databases">
        <title>Genomic Encyclopedia of Type Strains, Phase IV (KMG-IV): sequencing the most valuable type-strain genomes for metagenomic binning, comparative biology and taxonomic classification.</title>
        <authorList>
            <person name="Goeker M."/>
        </authorList>
    </citation>
    <scope>NUCLEOTIDE SEQUENCE [LARGE SCALE GENOMIC DNA]</scope>
    <source>
        <strain evidence="2 3">DSM 45480</strain>
    </source>
</reference>
<keyword evidence="1" id="KW-0812">Transmembrane</keyword>
<feature type="transmembrane region" description="Helical" evidence="1">
    <location>
        <begin position="63"/>
        <end position="81"/>
    </location>
</feature>
<keyword evidence="1" id="KW-1133">Transmembrane helix</keyword>
<feature type="transmembrane region" description="Helical" evidence="1">
    <location>
        <begin position="21"/>
        <end position="43"/>
    </location>
</feature>
<dbReference type="Gene3D" id="2.160.20.80">
    <property type="entry name" value="E3 ubiquitin-protein ligase SopA"/>
    <property type="match status" value="1"/>
</dbReference>
<dbReference type="EMBL" id="QGHB01000005">
    <property type="protein sequence ID" value="PWK86237.1"/>
    <property type="molecule type" value="Genomic_DNA"/>
</dbReference>
<gene>
    <name evidence="2" type="ORF">C8D88_105280</name>
</gene>
<evidence type="ECO:0000313" key="2">
    <source>
        <dbReference type="EMBL" id="PWK86237.1"/>
    </source>
</evidence>
<dbReference type="Pfam" id="PF00805">
    <property type="entry name" value="Pentapeptide"/>
    <property type="match status" value="2"/>
</dbReference>
<keyword evidence="1" id="KW-0472">Membrane</keyword>
<protein>
    <submittedName>
        <fullName evidence="2">Pentapeptide repeat protein</fullName>
    </submittedName>
</protein>
<dbReference type="InterPro" id="IPR001646">
    <property type="entry name" value="5peptide_repeat"/>
</dbReference>
<dbReference type="AlphaFoldDB" id="A0A316I0L0"/>
<evidence type="ECO:0000256" key="1">
    <source>
        <dbReference type="SAM" id="Phobius"/>
    </source>
</evidence>
<accession>A0A316I0L0</accession>
<dbReference type="SUPFAM" id="SSF141571">
    <property type="entry name" value="Pentapeptide repeat-like"/>
    <property type="match status" value="1"/>
</dbReference>
<proteinExistence type="predicted"/>
<comment type="caution">
    <text evidence="2">The sequence shown here is derived from an EMBL/GenBank/DDBJ whole genome shotgun (WGS) entry which is preliminary data.</text>
</comment>
<dbReference type="Proteomes" id="UP000246005">
    <property type="component" value="Unassembled WGS sequence"/>
</dbReference>
<name>A0A316I0L0_9PSEU</name>